<dbReference type="InterPro" id="IPR013057">
    <property type="entry name" value="AA_transpt_TM"/>
</dbReference>
<evidence type="ECO:0000256" key="3">
    <source>
        <dbReference type="ARBA" id="ARBA00022692"/>
    </source>
</evidence>
<dbReference type="FunFam" id="1.20.1740.10:FF:000039">
    <property type="entry name" value="Neutral amino acid transporter (Eurofung)"/>
    <property type="match status" value="1"/>
</dbReference>
<evidence type="ECO:0000256" key="2">
    <source>
        <dbReference type="ARBA" id="ARBA00009009"/>
    </source>
</evidence>
<feature type="transmembrane region" description="Helical" evidence="8">
    <location>
        <begin position="1024"/>
        <end position="1049"/>
    </location>
</feature>
<dbReference type="PANTHER" id="PTHR43283">
    <property type="entry name" value="BETA-LACTAMASE-RELATED"/>
    <property type="match status" value="1"/>
</dbReference>
<feature type="transmembrane region" description="Helical" evidence="8">
    <location>
        <begin position="1305"/>
        <end position="1325"/>
    </location>
</feature>
<dbReference type="InterPro" id="IPR012338">
    <property type="entry name" value="Beta-lactam/transpept-like"/>
</dbReference>
<feature type="transmembrane region" description="Helical" evidence="8">
    <location>
        <begin position="1376"/>
        <end position="1399"/>
    </location>
</feature>
<dbReference type="Gene3D" id="3.40.710.10">
    <property type="entry name" value="DD-peptidase/beta-lactamase superfamily"/>
    <property type="match status" value="1"/>
</dbReference>
<sequence length="1624" mass="177423">MSFNATLDKAVQDGVIPGAVLLAMDRSGKLNYKKVLGRRTLKPGVEDPLRLDTVFTVASMTKLLTTLCVLQLSERGVIALDDDVSEHLPILAKQPVLTGFADDGSPTLEKRDRPLTARHLLTHSSGAGYLFLDPRLKQYVEHTKPKKPSGTIDELFALPLLHQPGEGWTYGSGITWAGRLVEKLTGQVLGAYMDENIFKPLGISRITFFPQEVSELAGQVSDMTFRRGDGGLRHAPPGLSFFPPLKDCLGGEGAYADLQDYIKVVYSLLVDDEKLLKRETTRLMFQPQLPTQASRDALRETFEVASWAVGDFSGPKEFDWAYGGLLVVGDKHPIRRKGYLCWSGAANLYWFIDRDAGVCGVWGTQVLPAGDEKVRPLIGAFERHVYAMAKEANGNERTSKWKAVGLRAGELVVVVGIAGDRTLTSDFQVRTRVPPCAGPASGMTGPSRAQAARFGDRQVPRGTRGRLAWLALIDRDDRCAQRLAMDVFELHHGIWKLSVLPDKLKRTLCEWWVHGRAWTQSGQPFPVWRSPRPCVERAPNADCQPVRAAGLPIDQMEPANCVMSVWMAPCVHFLLPATTVDLDSVSPVCPESRGREQPDQASGPSTHGLPAQCGTHPHSRLWHTQRAGCLGVRDSTQRGCQAFEQVIAVEFIWLPGAGEAGLSAGACDQPRAHSSGPCPPTCVLCCRRGFCSAQSLRGWWPATRHLGATGRRVDEFAGDQAPKSRDSTPGCIVETGVAQPTSWPAPTPSSIHAEWGILPAHRRSRPTALDWTVRAPANSGHETDEPGTPRRFSEGGGARVTGDESSRVGRCGKQTDGAAAARVPYDPEQSPGRSDDTAKDLLLPASSLVRVQTTSPDPGTHPSFASSINPRLAAAPSRTLVRRHLLVTSGHAAHRLQRRSRHSLQQLNMSVEKKASNTGSGRDLEFAGTTMTTSTRLAAMFGGKGVTVGPRIAPVPDWLKVDVSSDGDEHTSEAILNRQLASEEDASIQYRTCSWQKTAALLFSEYICLAIMSFPWSYSFLGLVPGLILTIVVAAVVLYTSLIMWEFCLRHPEVRDVCDLGQMLFWGKEWAWWGTALMFVLNNTFIQGLHVLVGAEYINTMTEADKIGGCRTVEFSVAITVICWLASLPRTFSMMSKLGTASALFTFISVLLATIFAGVQGKPAGYAPLTKGEPIVTAIPVHSTTFVQGMAAFLNISYTFIGQITLPSFIAEMRDPREFPKSLWACTIAEIIVFCVVGGVIYAYTGNQYVTAPAFGSLHDLYKKVSFSFMIPTIIFLGCLYASVTARFVFFRWFKGSRHMNDHTVVGWGAWAGILLVTWILAFIISQVIPFFSSLLSVMSSLFDSWFGFIFWGVAYFRMRGADRKVGRYRSPAFDWLSMALNVVIILTGVFFLTVGTYASVQGIIDSFAAGEVGGVFSCKSNGLGECLMTAARDSEGPSVAEVQRFACLRKGYGTIYHRGMRREGLQNTLSMACPPSSVGDGGSDPNAFMNRVVWLWQSLRSCQLGHVFVSLPSHHLRILEWFRKAIPLGPLHLFCKTCCGRQALVAVSSKLQLKVLRTNSFPFCLGPQWYDVSVPGAGWTDGGKRGAEGKRAVLVDACRCPAAKSHSAPDTRRIAGAPLGGEV</sequence>
<feature type="compositionally biased region" description="Polar residues" evidence="7">
    <location>
        <begin position="851"/>
        <end position="869"/>
    </location>
</feature>
<accession>A0A2U3DV78</accession>
<evidence type="ECO:0000259" key="9">
    <source>
        <dbReference type="Pfam" id="PF00144"/>
    </source>
</evidence>
<keyword evidence="4" id="KW-0378">Hydrolase</keyword>
<dbReference type="Pfam" id="PF00144">
    <property type="entry name" value="Beta-lactamase"/>
    <property type="match status" value="1"/>
</dbReference>
<evidence type="ECO:0000256" key="4">
    <source>
        <dbReference type="ARBA" id="ARBA00022801"/>
    </source>
</evidence>
<reference evidence="11 12" key="1">
    <citation type="journal article" date="2016" name="Front. Microbiol.">
        <title>Genome and transcriptome sequences reveal the specific parasitism of the nematophagous Purpureocillium lilacinum 36-1.</title>
        <authorList>
            <person name="Xie J."/>
            <person name="Li S."/>
            <person name="Mo C."/>
            <person name="Xiao X."/>
            <person name="Peng D."/>
            <person name="Wang G."/>
            <person name="Xiao Y."/>
        </authorList>
    </citation>
    <scope>NUCLEOTIDE SEQUENCE [LARGE SCALE GENOMIC DNA]</scope>
    <source>
        <strain evidence="11 12">36-1</strain>
    </source>
</reference>
<organism evidence="11 12">
    <name type="scientific">Purpureocillium lilacinum</name>
    <name type="common">Paecilomyces lilacinus</name>
    <dbReference type="NCBI Taxonomy" id="33203"/>
    <lineage>
        <taxon>Eukaryota</taxon>
        <taxon>Fungi</taxon>
        <taxon>Dikarya</taxon>
        <taxon>Ascomycota</taxon>
        <taxon>Pezizomycotina</taxon>
        <taxon>Sordariomycetes</taxon>
        <taxon>Hypocreomycetidae</taxon>
        <taxon>Hypocreales</taxon>
        <taxon>Ophiocordycipitaceae</taxon>
        <taxon>Purpureocillium</taxon>
    </lineage>
</organism>
<evidence type="ECO:0000256" key="1">
    <source>
        <dbReference type="ARBA" id="ARBA00004370"/>
    </source>
</evidence>
<comment type="subcellular location">
    <subcellularLocation>
        <location evidence="1">Membrane</location>
    </subcellularLocation>
</comment>
<feature type="transmembrane region" description="Helical" evidence="8">
    <location>
        <begin position="1113"/>
        <end position="1129"/>
    </location>
</feature>
<dbReference type="PANTHER" id="PTHR43283:SF17">
    <property type="entry name" value="(LOVD), PUTATIVE (AFU_ORTHOLOGUE AFUA_5G00920)-RELATED"/>
    <property type="match status" value="1"/>
</dbReference>
<dbReference type="SUPFAM" id="SSF56601">
    <property type="entry name" value="beta-lactamase/transpeptidase-like"/>
    <property type="match status" value="1"/>
</dbReference>
<evidence type="ECO:0000313" key="11">
    <source>
        <dbReference type="EMBL" id="PWI66167.1"/>
    </source>
</evidence>
<feature type="domain" description="Beta-lactamase-related" evidence="9">
    <location>
        <begin position="3"/>
        <end position="368"/>
    </location>
</feature>
<evidence type="ECO:0000256" key="8">
    <source>
        <dbReference type="SAM" id="Phobius"/>
    </source>
</evidence>
<dbReference type="GO" id="GO:0016787">
    <property type="term" value="F:hydrolase activity"/>
    <property type="evidence" value="ECO:0007669"/>
    <property type="project" value="UniProtKB-KW"/>
</dbReference>
<dbReference type="Pfam" id="PF01490">
    <property type="entry name" value="Aa_trans"/>
    <property type="match status" value="1"/>
</dbReference>
<comment type="caution">
    <text evidence="11">The sequence shown here is derived from an EMBL/GenBank/DDBJ whole genome shotgun (WGS) entry which is preliminary data.</text>
</comment>
<feature type="transmembrane region" description="Helical" evidence="8">
    <location>
        <begin position="1265"/>
        <end position="1284"/>
    </location>
</feature>
<protein>
    <recommendedName>
        <fullName evidence="13">Amino acid transporter transmembrane domain-containing protein</fullName>
    </recommendedName>
</protein>
<dbReference type="Proteomes" id="UP000245956">
    <property type="component" value="Unassembled WGS sequence"/>
</dbReference>
<feature type="compositionally biased region" description="Basic and acidic residues" evidence="7">
    <location>
        <begin position="781"/>
        <end position="793"/>
    </location>
</feature>
<proteinExistence type="inferred from homology"/>
<evidence type="ECO:0000256" key="5">
    <source>
        <dbReference type="ARBA" id="ARBA00022989"/>
    </source>
</evidence>
<evidence type="ECO:0000256" key="6">
    <source>
        <dbReference type="ARBA" id="ARBA00023136"/>
    </source>
</evidence>
<name>A0A2U3DV78_PURLI</name>
<evidence type="ECO:0000313" key="12">
    <source>
        <dbReference type="Proteomes" id="UP000245956"/>
    </source>
</evidence>
<keyword evidence="5 8" id="KW-1133">Transmembrane helix</keyword>
<feature type="region of interest" description="Disordered" evidence="7">
    <location>
        <begin position="775"/>
        <end position="838"/>
    </location>
</feature>
<feature type="transmembrane region" description="Helical" evidence="8">
    <location>
        <begin position="1190"/>
        <end position="1211"/>
    </location>
</feature>
<gene>
    <name evidence="11" type="ORF">PCL_05385</name>
</gene>
<feature type="region of interest" description="Disordered" evidence="7">
    <location>
        <begin position="587"/>
        <end position="617"/>
    </location>
</feature>
<evidence type="ECO:0000256" key="7">
    <source>
        <dbReference type="SAM" id="MobiDB-lite"/>
    </source>
</evidence>
<keyword evidence="6 8" id="KW-0472">Membrane</keyword>
<feature type="transmembrane region" description="Helical" evidence="8">
    <location>
        <begin position="1331"/>
        <end position="1355"/>
    </location>
</feature>
<feature type="transmembrane region" description="Helical" evidence="8">
    <location>
        <begin position="1070"/>
        <end position="1093"/>
    </location>
</feature>
<feature type="transmembrane region" description="Helical" evidence="8">
    <location>
        <begin position="1223"/>
        <end position="1245"/>
    </location>
</feature>
<keyword evidence="3 8" id="KW-0812">Transmembrane</keyword>
<feature type="region of interest" description="Disordered" evidence="7">
    <location>
        <begin position="851"/>
        <end position="870"/>
    </location>
</feature>
<dbReference type="GO" id="GO:0016020">
    <property type="term" value="C:membrane"/>
    <property type="evidence" value="ECO:0007669"/>
    <property type="project" value="UniProtKB-SubCell"/>
</dbReference>
<feature type="domain" description="Amino acid transporter transmembrane" evidence="10">
    <location>
        <begin position="992"/>
        <end position="1401"/>
    </location>
</feature>
<dbReference type="InterPro" id="IPR050789">
    <property type="entry name" value="Diverse_Enzym_Activities"/>
</dbReference>
<feature type="transmembrane region" description="Helical" evidence="8">
    <location>
        <begin position="1141"/>
        <end position="1159"/>
    </location>
</feature>
<comment type="similarity">
    <text evidence="2">Belongs to the class-A beta-lactamase family.</text>
</comment>
<evidence type="ECO:0008006" key="13">
    <source>
        <dbReference type="Google" id="ProtNLM"/>
    </source>
</evidence>
<dbReference type="EMBL" id="LCWV01000027">
    <property type="protein sequence ID" value="PWI66167.1"/>
    <property type="molecule type" value="Genomic_DNA"/>
</dbReference>
<evidence type="ECO:0000259" key="10">
    <source>
        <dbReference type="Pfam" id="PF01490"/>
    </source>
</evidence>
<dbReference type="InterPro" id="IPR001466">
    <property type="entry name" value="Beta-lactam-related"/>
</dbReference>